<evidence type="ECO:0000313" key="3">
    <source>
        <dbReference type="Proteomes" id="UP000253410"/>
    </source>
</evidence>
<feature type="domain" description="NAD(P)-binding" evidence="1">
    <location>
        <begin position="10"/>
        <end position="190"/>
    </location>
</feature>
<dbReference type="CDD" id="cd05267">
    <property type="entry name" value="SDR_a6"/>
    <property type="match status" value="1"/>
</dbReference>
<dbReference type="OrthoDB" id="9790734at2"/>
<dbReference type="Gene3D" id="3.40.50.720">
    <property type="entry name" value="NAD(P)-binding Rossmann-like Domain"/>
    <property type="match status" value="1"/>
</dbReference>
<dbReference type="AlphaFoldDB" id="A0A365XP52"/>
<reference evidence="2 3" key="1">
    <citation type="submission" date="2018-05" db="EMBL/GenBank/DDBJ databases">
        <title>Chitinophaga sp. K3CV102501T nov., isolated from isolated from a monsoon evergreen broad-leaved forest soil.</title>
        <authorList>
            <person name="Lv Y."/>
        </authorList>
    </citation>
    <scope>NUCLEOTIDE SEQUENCE [LARGE SCALE GENOMIC DNA]</scope>
    <source>
        <strain evidence="2 3">GDMCC 1.1325</strain>
    </source>
</reference>
<dbReference type="PANTHER" id="PTHR15020">
    <property type="entry name" value="FLAVIN REDUCTASE-RELATED"/>
    <property type="match status" value="1"/>
</dbReference>
<evidence type="ECO:0000259" key="1">
    <source>
        <dbReference type="Pfam" id="PF13460"/>
    </source>
</evidence>
<protein>
    <submittedName>
        <fullName evidence="2">NAD-dependent dehydratase</fullName>
    </submittedName>
</protein>
<dbReference type="PANTHER" id="PTHR15020:SF50">
    <property type="entry name" value="UPF0659 PROTEIN YMR090W"/>
    <property type="match status" value="1"/>
</dbReference>
<dbReference type="Pfam" id="PF13460">
    <property type="entry name" value="NAD_binding_10"/>
    <property type="match status" value="1"/>
</dbReference>
<dbReference type="EMBL" id="QFFJ01000003">
    <property type="protein sequence ID" value="RBL88112.1"/>
    <property type="molecule type" value="Genomic_DNA"/>
</dbReference>
<sequence length="213" mass="23675">MKQTKVLILGAGGAIAHHVIQFLQHHGNIHLTLFLRNKSHLKGIKGPNINIVEGDVLHHKQLNEAMKDQDIVYANLAGSLDKMARQIVEAMEKNGVRRLIFVTSLGIYNEVPGAFGKWNDSMIGNSLAPYREAADIIETSDLDYTVVRPAWLTDNEEVDYELTQKGEDFKGTEVSRKSVAAYIADLIQHPRKNIKASVGIDKPGTEGDKPSFY</sequence>
<accession>A0A365XP52</accession>
<dbReference type="InterPro" id="IPR016040">
    <property type="entry name" value="NAD(P)-bd_dom"/>
</dbReference>
<proteinExistence type="predicted"/>
<name>A0A365XP52_9BACT</name>
<gene>
    <name evidence="2" type="ORF">DF182_31825</name>
</gene>
<evidence type="ECO:0000313" key="2">
    <source>
        <dbReference type="EMBL" id="RBL88112.1"/>
    </source>
</evidence>
<organism evidence="2 3">
    <name type="scientific">Chitinophaga flava</name>
    <dbReference type="NCBI Taxonomy" id="2259036"/>
    <lineage>
        <taxon>Bacteria</taxon>
        <taxon>Pseudomonadati</taxon>
        <taxon>Bacteroidota</taxon>
        <taxon>Chitinophagia</taxon>
        <taxon>Chitinophagales</taxon>
        <taxon>Chitinophagaceae</taxon>
        <taxon>Chitinophaga</taxon>
    </lineage>
</organism>
<comment type="caution">
    <text evidence="2">The sequence shown here is derived from an EMBL/GenBank/DDBJ whole genome shotgun (WGS) entry which is preliminary data.</text>
</comment>
<dbReference type="RefSeq" id="WP_113619939.1">
    <property type="nucleotide sequence ID" value="NZ_QFFJ01000003.1"/>
</dbReference>
<keyword evidence="3" id="KW-1185">Reference proteome</keyword>
<dbReference type="SUPFAM" id="SSF51735">
    <property type="entry name" value="NAD(P)-binding Rossmann-fold domains"/>
    <property type="match status" value="1"/>
</dbReference>
<dbReference type="InterPro" id="IPR036291">
    <property type="entry name" value="NAD(P)-bd_dom_sf"/>
</dbReference>
<dbReference type="Proteomes" id="UP000253410">
    <property type="component" value="Unassembled WGS sequence"/>
</dbReference>